<reference evidence="10" key="1">
    <citation type="submission" date="2016-07" db="EMBL/GenBank/DDBJ databases">
        <authorList>
            <person name="Florea S."/>
            <person name="Webb J.S."/>
            <person name="Jaromczyk J."/>
            <person name="Schardl C.L."/>
        </authorList>
    </citation>
    <scope>NUCLEOTIDE SEQUENCE [LARGE SCALE GENOMIC DNA]</scope>
    <source>
        <strain evidence="10">CY1</strain>
    </source>
</reference>
<evidence type="ECO:0000256" key="3">
    <source>
        <dbReference type="ARBA" id="ARBA00022475"/>
    </source>
</evidence>
<accession>A0A1V4H6I2</accession>
<feature type="domain" description="ABC transmembrane type-1" evidence="8">
    <location>
        <begin position="74"/>
        <end position="265"/>
    </location>
</feature>
<comment type="similarity">
    <text evidence="7">Belongs to the binding-protein-dependent transport system permease family.</text>
</comment>
<feature type="transmembrane region" description="Helical" evidence="7">
    <location>
        <begin position="12"/>
        <end position="36"/>
    </location>
</feature>
<dbReference type="GO" id="GO:0005886">
    <property type="term" value="C:plasma membrane"/>
    <property type="evidence" value="ECO:0007669"/>
    <property type="project" value="UniProtKB-SubCell"/>
</dbReference>
<feature type="transmembrane region" description="Helical" evidence="7">
    <location>
        <begin position="109"/>
        <end position="131"/>
    </location>
</feature>
<gene>
    <name evidence="9" type="ORF">BC351_14715</name>
</gene>
<dbReference type="RefSeq" id="WP_079421498.1">
    <property type="nucleotide sequence ID" value="NZ_MBTG01000073.1"/>
</dbReference>
<dbReference type="Pfam" id="PF00528">
    <property type="entry name" value="BPD_transp_1"/>
    <property type="match status" value="1"/>
</dbReference>
<dbReference type="STRING" id="1469647.BC351_14715"/>
<feature type="transmembrane region" description="Helical" evidence="7">
    <location>
        <begin position="214"/>
        <end position="236"/>
    </location>
</feature>
<dbReference type="Proteomes" id="UP000190626">
    <property type="component" value="Unassembled WGS sequence"/>
</dbReference>
<dbReference type="AlphaFoldDB" id="A0A1V4H6I2"/>
<evidence type="ECO:0000256" key="5">
    <source>
        <dbReference type="ARBA" id="ARBA00022989"/>
    </source>
</evidence>
<evidence type="ECO:0000256" key="4">
    <source>
        <dbReference type="ARBA" id="ARBA00022692"/>
    </source>
</evidence>
<name>A0A1V4H6I2_9BACL</name>
<protein>
    <submittedName>
        <fullName evidence="9">ABC transporter permease</fullName>
    </submittedName>
</protein>
<evidence type="ECO:0000256" key="2">
    <source>
        <dbReference type="ARBA" id="ARBA00022448"/>
    </source>
</evidence>
<keyword evidence="5 7" id="KW-1133">Transmembrane helix</keyword>
<feature type="transmembrane region" description="Helical" evidence="7">
    <location>
        <begin position="186"/>
        <end position="208"/>
    </location>
</feature>
<dbReference type="PANTHER" id="PTHR32243:SF24">
    <property type="entry name" value="DIACETYLCHITOBIOSE UPTAKE SYSTEM PERMEASE PROTEIN NGCG"/>
    <property type="match status" value="1"/>
</dbReference>
<evidence type="ECO:0000313" key="10">
    <source>
        <dbReference type="Proteomes" id="UP000190626"/>
    </source>
</evidence>
<evidence type="ECO:0000256" key="1">
    <source>
        <dbReference type="ARBA" id="ARBA00004651"/>
    </source>
</evidence>
<feature type="transmembrane region" description="Helical" evidence="7">
    <location>
        <begin position="143"/>
        <end position="165"/>
    </location>
</feature>
<feature type="transmembrane region" description="Helical" evidence="7">
    <location>
        <begin position="78"/>
        <end position="100"/>
    </location>
</feature>
<dbReference type="Gene3D" id="1.10.3720.10">
    <property type="entry name" value="MetI-like"/>
    <property type="match status" value="1"/>
</dbReference>
<feature type="transmembrane region" description="Helical" evidence="7">
    <location>
        <begin position="248"/>
        <end position="265"/>
    </location>
</feature>
<comment type="caution">
    <text evidence="9">The sequence shown here is derived from an EMBL/GenBank/DDBJ whole genome shotgun (WGS) entry which is preliminary data.</text>
</comment>
<dbReference type="PROSITE" id="PS50928">
    <property type="entry name" value="ABC_TM1"/>
    <property type="match status" value="1"/>
</dbReference>
<evidence type="ECO:0000259" key="8">
    <source>
        <dbReference type="PROSITE" id="PS50928"/>
    </source>
</evidence>
<evidence type="ECO:0000313" key="9">
    <source>
        <dbReference type="EMBL" id="OPH46730.1"/>
    </source>
</evidence>
<keyword evidence="10" id="KW-1185">Reference proteome</keyword>
<dbReference type="SUPFAM" id="SSF161098">
    <property type="entry name" value="MetI-like"/>
    <property type="match status" value="1"/>
</dbReference>
<dbReference type="GO" id="GO:0055085">
    <property type="term" value="P:transmembrane transport"/>
    <property type="evidence" value="ECO:0007669"/>
    <property type="project" value="InterPro"/>
</dbReference>
<sequence length="280" mass="32063">MLTKTNPLVNVLKILMNMTVILFSLTALFPIVWMLYTSLKTNQEFSLSILSLPHHPSLQNYINSFRIGKMNYALFSSFFNTVITVPIIVIVSFIMGYFFARFRFPGKKLLYVIFLSGMTIPLHSLLVPLFVQFKWIGMLDNRFTLILPYICFNLPIAIFLYDSFIQDISSEIEEAAYMDGSSFDHTLFKVIFPICLPITSTITILSVLSTWNEFSFALVLNKTNIYFTLPIWLTFFNNQFTTDYTGKITGLVMVSLPTILLYLFYSNKIMTGMTSGAVKG</sequence>
<keyword evidence="2 7" id="KW-0813">Transport</keyword>
<keyword evidence="3" id="KW-1003">Cell membrane</keyword>
<keyword evidence="6 7" id="KW-0472">Membrane</keyword>
<comment type="subcellular location">
    <subcellularLocation>
        <location evidence="1 7">Cell membrane</location>
        <topology evidence="1 7">Multi-pass membrane protein</topology>
    </subcellularLocation>
</comment>
<dbReference type="InterPro" id="IPR000515">
    <property type="entry name" value="MetI-like"/>
</dbReference>
<dbReference type="EMBL" id="MBTG01000073">
    <property type="protein sequence ID" value="OPH46730.1"/>
    <property type="molecule type" value="Genomic_DNA"/>
</dbReference>
<evidence type="ECO:0000256" key="6">
    <source>
        <dbReference type="ARBA" id="ARBA00023136"/>
    </source>
</evidence>
<dbReference type="InterPro" id="IPR050901">
    <property type="entry name" value="BP-dep_ABC_trans_perm"/>
</dbReference>
<keyword evidence="4 7" id="KW-0812">Transmembrane</keyword>
<dbReference type="CDD" id="cd06261">
    <property type="entry name" value="TM_PBP2"/>
    <property type="match status" value="1"/>
</dbReference>
<dbReference type="PANTHER" id="PTHR32243">
    <property type="entry name" value="MALTOSE TRANSPORT SYSTEM PERMEASE-RELATED"/>
    <property type="match status" value="1"/>
</dbReference>
<dbReference type="InterPro" id="IPR035906">
    <property type="entry name" value="MetI-like_sf"/>
</dbReference>
<proteinExistence type="inferred from homology"/>
<dbReference type="OrthoDB" id="187395at2"/>
<evidence type="ECO:0000256" key="7">
    <source>
        <dbReference type="RuleBase" id="RU363032"/>
    </source>
</evidence>
<organism evidence="9 10">
    <name type="scientific">Paenibacillus ferrarius</name>
    <dbReference type="NCBI Taxonomy" id="1469647"/>
    <lineage>
        <taxon>Bacteria</taxon>
        <taxon>Bacillati</taxon>
        <taxon>Bacillota</taxon>
        <taxon>Bacilli</taxon>
        <taxon>Bacillales</taxon>
        <taxon>Paenibacillaceae</taxon>
        <taxon>Paenibacillus</taxon>
    </lineage>
</organism>